<gene>
    <name evidence="3" type="ORF">B0I24_10640</name>
    <name evidence="4" type="ORF">CWE07_07910</name>
</gene>
<proteinExistence type="predicted"/>
<reference evidence="3 5" key="2">
    <citation type="submission" date="2018-06" db="EMBL/GenBank/DDBJ databases">
        <title>Genomic Encyclopedia of Type Strains, Phase III (KMG-III): the genomes of soil and plant-associated and newly described type strains.</title>
        <authorList>
            <person name="Whitman W."/>
        </authorList>
    </citation>
    <scope>NUCLEOTIDE SEQUENCE [LARGE SCALE GENOMIC DNA]</scope>
    <source>
        <strain evidence="3 5">CGMCC 1.15366</strain>
    </source>
</reference>
<accession>A0A327WVW0</accession>
<evidence type="ECO:0000313" key="6">
    <source>
        <dbReference type="Proteomes" id="UP000287865"/>
    </source>
</evidence>
<dbReference type="SUPFAM" id="SSF51338">
    <property type="entry name" value="Composite domain of metallo-dependent hydrolases"/>
    <property type="match status" value="1"/>
</dbReference>
<dbReference type="Proteomes" id="UP000249203">
    <property type="component" value="Unassembled WGS sequence"/>
</dbReference>
<organism evidence="3 5">
    <name type="scientific">Aliidiomarina maris</name>
    <dbReference type="NCBI Taxonomy" id="531312"/>
    <lineage>
        <taxon>Bacteria</taxon>
        <taxon>Pseudomonadati</taxon>
        <taxon>Pseudomonadota</taxon>
        <taxon>Gammaproteobacteria</taxon>
        <taxon>Alteromonadales</taxon>
        <taxon>Idiomarinaceae</taxon>
        <taxon>Aliidiomarina</taxon>
    </lineage>
</organism>
<dbReference type="EMBL" id="PIPK01000006">
    <property type="protein sequence ID" value="RUO24588.1"/>
    <property type="molecule type" value="Genomic_DNA"/>
</dbReference>
<dbReference type="Proteomes" id="UP000287865">
    <property type="component" value="Unassembled WGS sequence"/>
</dbReference>
<feature type="chain" id="PRO_5016327306" evidence="1">
    <location>
        <begin position="25"/>
        <end position="447"/>
    </location>
</feature>
<protein>
    <submittedName>
        <fullName evidence="3 4">Amidohydrolase</fullName>
    </submittedName>
</protein>
<keyword evidence="1" id="KW-0732">Signal</keyword>
<feature type="domain" description="Amidohydrolase-related" evidence="2">
    <location>
        <begin position="79"/>
        <end position="429"/>
    </location>
</feature>
<evidence type="ECO:0000313" key="5">
    <source>
        <dbReference type="Proteomes" id="UP000249203"/>
    </source>
</evidence>
<dbReference type="InterPro" id="IPR006680">
    <property type="entry name" value="Amidohydro-rel"/>
</dbReference>
<keyword evidence="3" id="KW-0378">Hydrolase</keyword>
<reference evidence="4 6" key="1">
    <citation type="journal article" date="2018" name="Front. Microbiol.">
        <title>Genome-Based Analysis Reveals the Taxonomy and Diversity of the Family Idiomarinaceae.</title>
        <authorList>
            <person name="Liu Y."/>
            <person name="Lai Q."/>
            <person name="Shao Z."/>
        </authorList>
    </citation>
    <scope>NUCLEOTIDE SEQUENCE [LARGE SCALE GENOMIC DNA]</scope>
    <source>
        <strain evidence="4 6">CF12-14</strain>
    </source>
</reference>
<evidence type="ECO:0000256" key="1">
    <source>
        <dbReference type="SAM" id="SignalP"/>
    </source>
</evidence>
<dbReference type="SUPFAM" id="SSF51556">
    <property type="entry name" value="Metallo-dependent hydrolases"/>
    <property type="match status" value="1"/>
</dbReference>
<evidence type="ECO:0000313" key="4">
    <source>
        <dbReference type="EMBL" id="RUO24588.1"/>
    </source>
</evidence>
<name>A0A327WVW0_9GAMM</name>
<dbReference type="Gene3D" id="3.40.50.10910">
    <property type="entry name" value="Amidohydrolase"/>
    <property type="match status" value="1"/>
</dbReference>
<dbReference type="PANTHER" id="PTHR43135">
    <property type="entry name" value="ALPHA-D-RIBOSE 1-METHYLPHOSPHONATE 5-TRIPHOSPHATE DIPHOSPHATASE"/>
    <property type="match status" value="1"/>
</dbReference>
<dbReference type="InterPro" id="IPR032466">
    <property type="entry name" value="Metal_Hydrolase"/>
</dbReference>
<dbReference type="Gene3D" id="1.20.58.520">
    <property type="entry name" value="Amidohydrolase"/>
    <property type="match status" value="1"/>
</dbReference>
<evidence type="ECO:0000313" key="3">
    <source>
        <dbReference type="EMBL" id="RAJ96977.1"/>
    </source>
</evidence>
<dbReference type="Gene3D" id="3.30.110.90">
    <property type="entry name" value="Amidohydrolase"/>
    <property type="match status" value="1"/>
</dbReference>
<dbReference type="GO" id="GO:0016810">
    <property type="term" value="F:hydrolase activity, acting on carbon-nitrogen (but not peptide) bonds"/>
    <property type="evidence" value="ECO:0007669"/>
    <property type="project" value="InterPro"/>
</dbReference>
<dbReference type="InterPro" id="IPR011059">
    <property type="entry name" value="Metal-dep_hydrolase_composite"/>
</dbReference>
<dbReference type="OrthoDB" id="6190564at2"/>
<dbReference type="PANTHER" id="PTHR43135:SF3">
    <property type="entry name" value="ALPHA-D-RIBOSE 1-METHYLPHOSPHONATE 5-TRIPHOSPHATE DIPHOSPHATASE"/>
    <property type="match status" value="1"/>
</dbReference>
<dbReference type="AlphaFoldDB" id="A0A327WVW0"/>
<evidence type="ECO:0000259" key="2">
    <source>
        <dbReference type="Pfam" id="PF01979"/>
    </source>
</evidence>
<keyword evidence="6" id="KW-1185">Reference proteome</keyword>
<sequence length="447" mass="49125">MQARQVFKTLAAVTLLLSSQVSVAADYVFTNVNVITMESPQVLEQQAVIVRDQHIYQVLPMAEFSAEHNSHVIDARGQYLIPGLAEMHGHVPPTQSDRFPQRYLNDTLFLYLAGGVTTVRGMLGHADQLQLKQDVQSGARLGPNLYLAGPSFNGNSVSSPEQARDMVREHKQAGWDLLKIHPGLELAEFEAVAQQARAEGIDFAGHVPSDVPLDVAMAAGIRTIDHMDGYIEFVGATERAITEDELETLVNMTIEYNVGIVPTQVLWATLIGAADRAELEQFAEAKYMPASVREGWHNYLDNISQSRYYSGEHADVHQRNRQQLLAALQAGGAEILMGTDAPQVYSVPGLSLFRELEMMADAGMTPYEILYSGTVAVGRYFAQAQGLDEPEFGQVVAGQRADLVLLADNPLETLSTVAEPAGVMVRGRWLSRTMLDEKLAEIEAAYR</sequence>
<comment type="caution">
    <text evidence="3">The sequence shown here is derived from an EMBL/GenBank/DDBJ whole genome shotgun (WGS) entry which is preliminary data.</text>
</comment>
<dbReference type="RefSeq" id="WP_111569352.1">
    <property type="nucleotide sequence ID" value="NZ_PIPK01000006.1"/>
</dbReference>
<feature type="signal peptide" evidence="1">
    <location>
        <begin position="1"/>
        <end position="24"/>
    </location>
</feature>
<dbReference type="Gene3D" id="2.30.40.10">
    <property type="entry name" value="Urease, subunit C, domain 1"/>
    <property type="match status" value="1"/>
</dbReference>
<dbReference type="EMBL" id="QLMD01000006">
    <property type="protein sequence ID" value="RAJ96977.1"/>
    <property type="molecule type" value="Genomic_DNA"/>
</dbReference>
<dbReference type="InterPro" id="IPR051781">
    <property type="entry name" value="Metallo-dep_Hydrolase"/>
</dbReference>
<dbReference type="Pfam" id="PF01979">
    <property type="entry name" value="Amidohydro_1"/>
    <property type="match status" value="1"/>
</dbReference>